<name>A0A225UU65_9STRA</name>
<dbReference type="EMBL" id="NBNE01011580">
    <property type="protein sequence ID" value="OWY96477.1"/>
    <property type="molecule type" value="Genomic_DNA"/>
</dbReference>
<reference evidence="2" key="1">
    <citation type="submission" date="2017-03" db="EMBL/GenBank/DDBJ databases">
        <title>Phytopthora megakarya and P. palmivora, two closely related causual agents of cacao black pod achieved similar genome size and gene model numbers by different mechanisms.</title>
        <authorList>
            <person name="Ali S."/>
            <person name="Shao J."/>
            <person name="Larry D.J."/>
            <person name="Kronmiller B."/>
            <person name="Shen D."/>
            <person name="Strem M.D."/>
            <person name="Melnick R.L."/>
            <person name="Guiltinan M.J."/>
            <person name="Tyler B.M."/>
            <person name="Meinhardt L.W."/>
            <person name="Bailey B.A."/>
        </authorList>
    </citation>
    <scope>NUCLEOTIDE SEQUENCE [LARGE SCALE GENOMIC DNA]</scope>
    <source>
        <strain evidence="2">zdho120</strain>
    </source>
</reference>
<dbReference type="AlphaFoldDB" id="A0A225UU65"/>
<proteinExistence type="predicted"/>
<keyword evidence="2" id="KW-1185">Reference proteome</keyword>
<evidence type="ECO:0000313" key="1">
    <source>
        <dbReference type="EMBL" id="OWY96477.1"/>
    </source>
</evidence>
<organism evidence="1 2">
    <name type="scientific">Phytophthora megakarya</name>
    <dbReference type="NCBI Taxonomy" id="4795"/>
    <lineage>
        <taxon>Eukaryota</taxon>
        <taxon>Sar</taxon>
        <taxon>Stramenopiles</taxon>
        <taxon>Oomycota</taxon>
        <taxon>Peronosporomycetes</taxon>
        <taxon>Peronosporales</taxon>
        <taxon>Peronosporaceae</taxon>
        <taxon>Phytophthora</taxon>
    </lineage>
</organism>
<gene>
    <name evidence="1" type="ORF">PHMEG_00033246</name>
</gene>
<evidence type="ECO:0000313" key="2">
    <source>
        <dbReference type="Proteomes" id="UP000198211"/>
    </source>
</evidence>
<protein>
    <submittedName>
        <fullName evidence="1">Uncharacterized protein</fullName>
    </submittedName>
</protein>
<dbReference type="OrthoDB" id="128631at2759"/>
<dbReference type="Proteomes" id="UP000198211">
    <property type="component" value="Unassembled WGS sequence"/>
</dbReference>
<accession>A0A225UU65</accession>
<comment type="caution">
    <text evidence="1">The sequence shown here is derived from an EMBL/GenBank/DDBJ whole genome shotgun (WGS) entry which is preliminary data.</text>
</comment>
<sequence>MDAHDRVCSMLQRERFRSQYRVNKVTIKMLYFEQPRTVLHDDGQWGGAEPAPRFSIRQAAQLHQVLWVIQDAAMEWYPADVVAVFRAVHAHAIHDVPGTAPRQDVQALCNLYQTVFGHLHVDIFHGIPSRDLDARALPCSTRLPMNIAT</sequence>